<reference evidence="3 4" key="1">
    <citation type="submission" date="2020-08" db="EMBL/GenBank/DDBJ databases">
        <title>Sequencing the genomes of 1000 actinobacteria strains.</title>
        <authorList>
            <person name="Klenk H.-P."/>
        </authorList>
    </citation>
    <scope>NUCLEOTIDE SEQUENCE [LARGE SCALE GENOMIC DNA]</scope>
    <source>
        <strain evidence="3 4">DSM 45084</strain>
    </source>
</reference>
<evidence type="ECO:0000313" key="3">
    <source>
        <dbReference type="EMBL" id="MBB4964447.1"/>
    </source>
</evidence>
<accession>A0A7W7T0P1</accession>
<sequence>MTERLADHRWAADFPADAGLLGAVRAGLDAWLLAVGLSEDDRYDLVIAANEAMSNAAEHAYGPARAGVVRVRAELCPDGSLHVVVSDDGVWRVPPIGLTDRGRGLLLMRENADEVHVERAPTGTTVELVFAAGHTTRGTAAGTVPAEPVEVSERDGLVEVVVRGDVPARAGPALRRRILTAARGGSVPVMVDVRGLGTHGEGLIRGLVAVAEAASAAGNRVVVRLGTDDVVADAVRAALVASGVDQVVDLVAHVDRWND</sequence>
<dbReference type="Pfam" id="PF13581">
    <property type="entry name" value="HATPase_c_2"/>
    <property type="match status" value="1"/>
</dbReference>
<dbReference type="Gene3D" id="3.30.750.24">
    <property type="entry name" value="STAS domain"/>
    <property type="match status" value="1"/>
</dbReference>
<dbReference type="CDD" id="cd16936">
    <property type="entry name" value="HATPase_RsbW-like"/>
    <property type="match status" value="1"/>
</dbReference>
<dbReference type="PANTHER" id="PTHR35526:SF3">
    <property type="entry name" value="ANTI-SIGMA-F FACTOR RSBW"/>
    <property type="match status" value="1"/>
</dbReference>
<evidence type="ECO:0000313" key="4">
    <source>
        <dbReference type="Proteomes" id="UP000542674"/>
    </source>
</evidence>
<dbReference type="InterPro" id="IPR036890">
    <property type="entry name" value="HATPase_C_sf"/>
</dbReference>
<evidence type="ECO:0000256" key="1">
    <source>
        <dbReference type="ARBA" id="ARBA00022527"/>
    </source>
</evidence>
<dbReference type="PANTHER" id="PTHR35526">
    <property type="entry name" value="ANTI-SIGMA-F FACTOR RSBW-RELATED"/>
    <property type="match status" value="1"/>
</dbReference>
<keyword evidence="4" id="KW-1185">Reference proteome</keyword>
<comment type="caution">
    <text evidence="3">The sequence shown here is derived from an EMBL/GenBank/DDBJ whole genome shotgun (WGS) entry which is preliminary data.</text>
</comment>
<dbReference type="AlphaFoldDB" id="A0A7W7T0P1"/>
<keyword evidence="1" id="KW-0723">Serine/threonine-protein kinase</keyword>
<dbReference type="GO" id="GO:0004674">
    <property type="term" value="F:protein serine/threonine kinase activity"/>
    <property type="evidence" value="ECO:0007669"/>
    <property type="project" value="UniProtKB-KW"/>
</dbReference>
<protein>
    <submittedName>
        <fullName evidence="3">Anti-sigma regulatory factor (Ser/Thr protein kinase)</fullName>
    </submittedName>
</protein>
<dbReference type="InterPro" id="IPR003594">
    <property type="entry name" value="HATPase_dom"/>
</dbReference>
<keyword evidence="1" id="KW-0808">Transferase</keyword>
<gene>
    <name evidence="3" type="ORF">F4559_001806</name>
</gene>
<dbReference type="SUPFAM" id="SSF55874">
    <property type="entry name" value="ATPase domain of HSP90 chaperone/DNA topoisomerase II/histidine kinase"/>
    <property type="match status" value="1"/>
</dbReference>
<evidence type="ECO:0000259" key="2">
    <source>
        <dbReference type="Pfam" id="PF13581"/>
    </source>
</evidence>
<dbReference type="EMBL" id="JACHJS010000001">
    <property type="protein sequence ID" value="MBB4964447.1"/>
    <property type="molecule type" value="Genomic_DNA"/>
</dbReference>
<dbReference type="InterPro" id="IPR036513">
    <property type="entry name" value="STAS_dom_sf"/>
</dbReference>
<organism evidence="3 4">
    <name type="scientific">Saccharothrix violaceirubra</name>
    <dbReference type="NCBI Taxonomy" id="413306"/>
    <lineage>
        <taxon>Bacteria</taxon>
        <taxon>Bacillati</taxon>
        <taxon>Actinomycetota</taxon>
        <taxon>Actinomycetes</taxon>
        <taxon>Pseudonocardiales</taxon>
        <taxon>Pseudonocardiaceae</taxon>
        <taxon>Saccharothrix</taxon>
    </lineage>
</organism>
<dbReference type="Proteomes" id="UP000542674">
    <property type="component" value="Unassembled WGS sequence"/>
</dbReference>
<name>A0A7W7T0P1_9PSEU</name>
<keyword evidence="1" id="KW-0418">Kinase</keyword>
<proteinExistence type="predicted"/>
<feature type="domain" description="Histidine kinase/HSP90-like ATPase" evidence="2">
    <location>
        <begin position="14"/>
        <end position="129"/>
    </location>
</feature>
<dbReference type="RefSeq" id="WP_184667468.1">
    <property type="nucleotide sequence ID" value="NZ_BAABAI010000012.1"/>
</dbReference>
<dbReference type="InterPro" id="IPR050267">
    <property type="entry name" value="Anti-sigma-factor_SerPK"/>
</dbReference>
<dbReference type="Gene3D" id="3.30.565.10">
    <property type="entry name" value="Histidine kinase-like ATPase, C-terminal domain"/>
    <property type="match status" value="1"/>
</dbReference>